<dbReference type="InterPro" id="IPR055378">
    <property type="entry name" value="GH3_C"/>
</dbReference>
<sequence length="434" mass="50538">MQTLDLRLDDVNIFEYIHVPNVICKMEQLRHLYLPEECNPKTKLKLGTLRNLQTLVNFNTKNCYVKDFMNMTNLRELEIRWPFNIEGFNTEELDKNPPIIQSEYLHSLSIINNIINDERRIDPKHLAHLLLSCKNISKFSLDVEIRRLPEYHYLSSNLAYIKLRSLIELNNLEEWKVGEGAMPSLQRLEIQSCIQLKKLPDGLRFIATLQEVKIGSMRKTFKDKVEEEEEDFCKVRHGLSIIFQDCEWYRSHCHFFYSAAALHAYHVKLCRWCREDDKDQSVYGHTDENEEQVLLRSMYRTVRLMEAYGLSGLAHSSYSDTSSTPGLYVLFWELKMKGSNDLPKLDAKVMEQCCCIVEESFDFTYKSLRKGGAISALELRVVKHGSFDELMDFYISKGASISQYKLPCCLKTEEAIKILNSGMVGKFFSPKTIS</sequence>
<feature type="domain" description="Disease resistance R13L4/SHOC-2-like LRR" evidence="3">
    <location>
        <begin position="1"/>
        <end position="163"/>
    </location>
</feature>
<evidence type="ECO:0000256" key="1">
    <source>
        <dbReference type="ARBA" id="ARBA00022737"/>
    </source>
</evidence>
<organism evidence="4 5">
    <name type="scientific">Gossypium trilobum</name>
    <dbReference type="NCBI Taxonomy" id="34281"/>
    <lineage>
        <taxon>Eukaryota</taxon>
        <taxon>Viridiplantae</taxon>
        <taxon>Streptophyta</taxon>
        <taxon>Embryophyta</taxon>
        <taxon>Tracheophyta</taxon>
        <taxon>Spermatophyta</taxon>
        <taxon>Magnoliopsida</taxon>
        <taxon>eudicotyledons</taxon>
        <taxon>Gunneridae</taxon>
        <taxon>Pentapetalae</taxon>
        <taxon>rosids</taxon>
        <taxon>malvids</taxon>
        <taxon>Malvales</taxon>
        <taxon>Malvaceae</taxon>
        <taxon>Malvoideae</taxon>
        <taxon>Gossypium</taxon>
    </lineage>
</organism>
<dbReference type="Pfam" id="PF23572">
    <property type="entry name" value="GH3_C"/>
    <property type="match status" value="1"/>
</dbReference>
<dbReference type="Gene3D" id="3.80.10.10">
    <property type="entry name" value="Ribonuclease Inhibitor"/>
    <property type="match status" value="1"/>
</dbReference>
<keyword evidence="1" id="KW-0677">Repeat</keyword>
<evidence type="ECO:0000259" key="2">
    <source>
        <dbReference type="Pfam" id="PF23572"/>
    </source>
</evidence>
<dbReference type="GO" id="GO:0005737">
    <property type="term" value="C:cytoplasm"/>
    <property type="evidence" value="ECO:0007669"/>
    <property type="project" value="TreeGrafter"/>
</dbReference>
<protein>
    <submittedName>
        <fullName evidence="4">Uncharacterized protein</fullName>
    </submittedName>
</protein>
<dbReference type="SUPFAM" id="SSF52058">
    <property type="entry name" value="L domain-like"/>
    <property type="match status" value="1"/>
</dbReference>
<proteinExistence type="predicted"/>
<dbReference type="InterPro" id="IPR055414">
    <property type="entry name" value="LRR_R13L4/SHOC2-like"/>
</dbReference>
<name>A0A7J9EE86_9ROSI</name>
<dbReference type="PANTHER" id="PTHR31901:SF95">
    <property type="entry name" value="INDOLE-3-ACETIC ACID-AMIDO SYNTHETASE GH3.17-LIKE"/>
    <property type="match status" value="1"/>
</dbReference>
<dbReference type="GO" id="GO:0016881">
    <property type="term" value="F:acid-amino acid ligase activity"/>
    <property type="evidence" value="ECO:0007669"/>
    <property type="project" value="TreeGrafter"/>
</dbReference>
<dbReference type="EMBL" id="JABEZW010000007">
    <property type="protein sequence ID" value="MBA0771094.1"/>
    <property type="molecule type" value="Genomic_DNA"/>
</dbReference>
<comment type="caution">
    <text evidence="4">The sequence shown here is derived from an EMBL/GenBank/DDBJ whole genome shotgun (WGS) entry which is preliminary data.</text>
</comment>
<dbReference type="PANTHER" id="PTHR31901">
    <property type="entry name" value="GH3 DOMAIN-CONTAINING PROTEIN"/>
    <property type="match status" value="1"/>
</dbReference>
<reference evidence="4 5" key="1">
    <citation type="journal article" date="2019" name="Genome Biol. Evol.">
        <title>Insights into the evolution of the New World diploid cottons (Gossypium, subgenus Houzingenia) based on genome sequencing.</title>
        <authorList>
            <person name="Grover C.E."/>
            <person name="Arick M.A. 2nd"/>
            <person name="Thrash A."/>
            <person name="Conover J.L."/>
            <person name="Sanders W.S."/>
            <person name="Peterson D.G."/>
            <person name="Frelichowski J.E."/>
            <person name="Scheffler J.A."/>
            <person name="Scheffler B.E."/>
            <person name="Wendel J.F."/>
        </authorList>
    </citation>
    <scope>NUCLEOTIDE SEQUENCE [LARGE SCALE GENOMIC DNA]</scope>
    <source>
        <strain evidence="4">8</strain>
        <tissue evidence="4">Leaf</tissue>
    </source>
</reference>
<gene>
    <name evidence="4" type="ORF">Gotri_019617</name>
</gene>
<accession>A0A7J9EE86</accession>
<dbReference type="AlphaFoldDB" id="A0A7J9EE86"/>
<dbReference type="InterPro" id="IPR032675">
    <property type="entry name" value="LRR_dom_sf"/>
</dbReference>
<dbReference type="InterPro" id="IPR004993">
    <property type="entry name" value="GH3"/>
</dbReference>
<dbReference type="Proteomes" id="UP000593568">
    <property type="component" value="Unassembled WGS sequence"/>
</dbReference>
<feature type="domain" description="GH3 C-terminal" evidence="2">
    <location>
        <begin position="315"/>
        <end position="413"/>
    </location>
</feature>
<keyword evidence="5" id="KW-1185">Reference proteome</keyword>
<dbReference type="Pfam" id="PF23598">
    <property type="entry name" value="LRR_14"/>
    <property type="match status" value="1"/>
</dbReference>
<evidence type="ECO:0000259" key="3">
    <source>
        <dbReference type="Pfam" id="PF23598"/>
    </source>
</evidence>
<evidence type="ECO:0000313" key="4">
    <source>
        <dbReference type="EMBL" id="MBA0771094.1"/>
    </source>
</evidence>
<evidence type="ECO:0000313" key="5">
    <source>
        <dbReference type="Proteomes" id="UP000593568"/>
    </source>
</evidence>